<dbReference type="VEuPathDB" id="FungiDB:P170DRAFT_506502"/>
<name>A0A2I2GF27_9EURO</name>
<dbReference type="GeneID" id="36562105"/>
<dbReference type="RefSeq" id="XP_024706795.1">
    <property type="nucleotide sequence ID" value="XM_024854399.1"/>
</dbReference>
<dbReference type="OrthoDB" id="4381838at2759"/>
<organism evidence="2 3">
    <name type="scientific">Aspergillus steynii IBT 23096</name>
    <dbReference type="NCBI Taxonomy" id="1392250"/>
    <lineage>
        <taxon>Eukaryota</taxon>
        <taxon>Fungi</taxon>
        <taxon>Dikarya</taxon>
        <taxon>Ascomycota</taxon>
        <taxon>Pezizomycotina</taxon>
        <taxon>Eurotiomycetes</taxon>
        <taxon>Eurotiomycetidae</taxon>
        <taxon>Eurotiales</taxon>
        <taxon>Aspergillaceae</taxon>
        <taxon>Aspergillus</taxon>
        <taxon>Aspergillus subgen. Circumdati</taxon>
    </lineage>
</organism>
<feature type="non-terminal residue" evidence="2">
    <location>
        <position position="333"/>
    </location>
</feature>
<keyword evidence="3" id="KW-1185">Reference proteome</keyword>
<dbReference type="Proteomes" id="UP000234275">
    <property type="component" value="Unassembled WGS sequence"/>
</dbReference>
<dbReference type="EMBL" id="MSFO01000002">
    <property type="protein sequence ID" value="PLB51493.1"/>
    <property type="molecule type" value="Genomic_DNA"/>
</dbReference>
<protein>
    <recommendedName>
        <fullName evidence="4">F-box domain-containing protein</fullName>
    </recommendedName>
</protein>
<gene>
    <name evidence="2" type="ORF">P170DRAFT_506502</name>
</gene>
<proteinExistence type="predicted"/>
<evidence type="ECO:0008006" key="4">
    <source>
        <dbReference type="Google" id="ProtNLM"/>
    </source>
</evidence>
<dbReference type="AlphaFoldDB" id="A0A2I2GF27"/>
<sequence length="333" mass="37806">MDDFNDIEDTGSTGDLDATDQLPVFSDGEDTLPLCYICEESCDSFDATGLTTGVYPADSVVTDKQLWAKTAWNRHYRLILFHSRKRICRLSGISCMNDNDIDFHTRQAPWDKTTVIVRPESGSSRRQDLLATALQFEAKVQGTKDRLMCLLVHARCWQLLCTHRAWSLSEGDIKVLMRALLRKGPLSRDPRLYSVYGLNVGCSSLPCTFDDGDPFRCKRVEVIIRRARQRAGRRFKSTQKHQEPIHLNLLPLEVLLLIAGFLSPADAAVVQKAVGLYLGDSYWRSKVPEIFHEVREISSETLDWGFLCCELNQLEAAEDDDLDSRRYVIGKLD</sequence>
<reference evidence="2 3" key="1">
    <citation type="submission" date="2016-12" db="EMBL/GenBank/DDBJ databases">
        <title>The genomes of Aspergillus section Nigri reveals drivers in fungal speciation.</title>
        <authorList>
            <consortium name="DOE Joint Genome Institute"/>
            <person name="Vesth T.C."/>
            <person name="Nybo J."/>
            <person name="Theobald S."/>
            <person name="Brandl J."/>
            <person name="Frisvad J.C."/>
            <person name="Nielsen K.F."/>
            <person name="Lyhne E.K."/>
            <person name="Kogle M.E."/>
            <person name="Kuo A."/>
            <person name="Riley R."/>
            <person name="Clum A."/>
            <person name="Nolan M."/>
            <person name="Lipzen A."/>
            <person name="Salamov A."/>
            <person name="Henrissat B."/>
            <person name="Wiebenga A."/>
            <person name="De Vries R.P."/>
            <person name="Grigoriev I.V."/>
            <person name="Mortensen U.H."/>
            <person name="Andersen M.R."/>
            <person name="Baker S.E."/>
        </authorList>
    </citation>
    <scope>NUCLEOTIDE SEQUENCE [LARGE SCALE GENOMIC DNA]</scope>
    <source>
        <strain evidence="2 3">IBT 23096</strain>
    </source>
</reference>
<comment type="caution">
    <text evidence="2">The sequence shown here is derived from an EMBL/GenBank/DDBJ whole genome shotgun (WGS) entry which is preliminary data.</text>
</comment>
<feature type="region of interest" description="Disordered" evidence="1">
    <location>
        <begin position="1"/>
        <end position="22"/>
    </location>
</feature>
<evidence type="ECO:0000313" key="2">
    <source>
        <dbReference type="EMBL" id="PLB51493.1"/>
    </source>
</evidence>
<evidence type="ECO:0000256" key="1">
    <source>
        <dbReference type="SAM" id="MobiDB-lite"/>
    </source>
</evidence>
<accession>A0A2I2GF27</accession>
<evidence type="ECO:0000313" key="3">
    <source>
        <dbReference type="Proteomes" id="UP000234275"/>
    </source>
</evidence>